<comment type="caution">
    <text evidence="1">The sequence shown here is derived from an EMBL/GenBank/DDBJ whole genome shotgun (WGS) entry which is preliminary data.</text>
</comment>
<evidence type="ECO:0000313" key="2">
    <source>
        <dbReference type="Proteomes" id="UP001148629"/>
    </source>
</evidence>
<dbReference type="Proteomes" id="UP001148629">
    <property type="component" value="Unassembled WGS sequence"/>
</dbReference>
<dbReference type="EMBL" id="JANRMS010000106">
    <property type="protein sequence ID" value="KAJ3546652.1"/>
    <property type="molecule type" value="Genomic_DNA"/>
</dbReference>
<keyword evidence="2" id="KW-1185">Reference proteome</keyword>
<evidence type="ECO:0000313" key="1">
    <source>
        <dbReference type="EMBL" id="KAJ3546652.1"/>
    </source>
</evidence>
<name>A0ACC1SUA8_9HYPO</name>
<protein>
    <submittedName>
        <fullName evidence="1">Uncharacterized protein</fullName>
    </submittedName>
</protein>
<organism evidence="1 2">
    <name type="scientific">Fusarium decemcellulare</name>
    <dbReference type="NCBI Taxonomy" id="57161"/>
    <lineage>
        <taxon>Eukaryota</taxon>
        <taxon>Fungi</taxon>
        <taxon>Dikarya</taxon>
        <taxon>Ascomycota</taxon>
        <taxon>Pezizomycotina</taxon>
        <taxon>Sordariomycetes</taxon>
        <taxon>Hypocreomycetidae</taxon>
        <taxon>Hypocreales</taxon>
        <taxon>Nectriaceae</taxon>
        <taxon>Fusarium</taxon>
        <taxon>Fusarium decemcellulare species complex</taxon>
    </lineage>
</organism>
<proteinExistence type="predicted"/>
<sequence length="504" mass="57643">MGHPFTFGPVYKHEIPTHLVFCEDELSDGLDYIYGDNDGTSFKWGWDIQRDRIVVTTHNREPVDLIEALQWSGALTKPDAQLESAFITRLPREVRDGVYLELWRSCGLRQHIVWHDDQADRTKSHFCRWQCTTPFQVEDKLQEDIEALRIQLGVSLGDSFSNKTYASRLYSAWRNHWACGERVEDVHGGDGDILECTSRGPCWIRRGLVPESPSTWSPYLSMLLSCKIISSECLESIYESITFIFTDLVALNMFVGFCKVPPFLQKWPKLGIPPPTFRTHGRHLELSLNPVFPMLLPCSSPRITEIPEERHNSLDFHGLRLDLLENLTTLDIWIAARSTYFLIDQYGRNFDQSLYNLTQLNIEELRMALSHLERASNVTLSIPLAQSAGPEDGYMDDAALPSGLQIWRRGAGDRFHPSLHPIVKKKHLASSVYSSKDRQVKLSYNPYVDEDWPPTQLPSIVEGPRKKSTRGHMDEDSQIVTIGNANPIEDYHDLGRILSNYADE</sequence>
<accession>A0ACC1SUA8</accession>
<gene>
    <name evidence="1" type="ORF">NM208_g1899</name>
</gene>
<reference evidence="1" key="1">
    <citation type="submission" date="2022-08" db="EMBL/GenBank/DDBJ databases">
        <title>Genome Sequence of Fusarium decemcellulare.</title>
        <authorList>
            <person name="Buettner E."/>
        </authorList>
    </citation>
    <scope>NUCLEOTIDE SEQUENCE</scope>
    <source>
        <strain evidence="1">Babe19</strain>
    </source>
</reference>